<dbReference type="RefSeq" id="WP_346824488.1">
    <property type="nucleotide sequence ID" value="NZ_JBDKWZ010000026.1"/>
</dbReference>
<keyword evidence="3" id="KW-0804">Transcription</keyword>
<dbReference type="PANTHER" id="PTHR43280:SF32">
    <property type="entry name" value="TRANSCRIPTIONAL REGULATORY PROTEIN"/>
    <property type="match status" value="1"/>
</dbReference>
<dbReference type="Pfam" id="PF12833">
    <property type="entry name" value="HTH_18"/>
    <property type="match status" value="1"/>
</dbReference>
<reference evidence="5 6" key="1">
    <citation type="submission" date="2024-04" db="EMBL/GenBank/DDBJ databases">
        <title>Novel genus in family Flammeovirgaceae.</title>
        <authorList>
            <person name="Nguyen T.H."/>
            <person name="Vuong T.Q."/>
            <person name="Le H."/>
            <person name="Kim S.-G."/>
        </authorList>
    </citation>
    <scope>NUCLEOTIDE SEQUENCE [LARGE SCALE GENOMIC DNA]</scope>
    <source>
        <strain evidence="5 6">JCM 23209</strain>
    </source>
</reference>
<dbReference type="EMBL" id="JBDKWZ010000026">
    <property type="protein sequence ID" value="MEN7551709.1"/>
    <property type="molecule type" value="Genomic_DNA"/>
</dbReference>
<dbReference type="Proteomes" id="UP001403385">
    <property type="component" value="Unassembled WGS sequence"/>
</dbReference>
<evidence type="ECO:0000256" key="2">
    <source>
        <dbReference type="ARBA" id="ARBA00023125"/>
    </source>
</evidence>
<dbReference type="PANTHER" id="PTHR43280">
    <property type="entry name" value="ARAC-FAMILY TRANSCRIPTIONAL REGULATOR"/>
    <property type="match status" value="1"/>
</dbReference>
<dbReference type="GO" id="GO:0003700">
    <property type="term" value="F:DNA-binding transcription factor activity"/>
    <property type="evidence" value="ECO:0007669"/>
    <property type="project" value="InterPro"/>
</dbReference>
<proteinExistence type="predicted"/>
<accession>A0AAW9SFP8</accession>
<evidence type="ECO:0000313" key="5">
    <source>
        <dbReference type="EMBL" id="MEN7551709.1"/>
    </source>
</evidence>
<gene>
    <name evidence="5" type="ORF">AAG747_27585</name>
</gene>
<dbReference type="InterPro" id="IPR037923">
    <property type="entry name" value="HTH-like"/>
</dbReference>
<keyword evidence="6" id="KW-1185">Reference proteome</keyword>
<name>A0AAW9SFP8_9BACT</name>
<dbReference type="SMART" id="SM00342">
    <property type="entry name" value="HTH_ARAC"/>
    <property type="match status" value="1"/>
</dbReference>
<organism evidence="5 6">
    <name type="scientific">Rapidithrix thailandica</name>
    <dbReference type="NCBI Taxonomy" id="413964"/>
    <lineage>
        <taxon>Bacteria</taxon>
        <taxon>Pseudomonadati</taxon>
        <taxon>Bacteroidota</taxon>
        <taxon>Cytophagia</taxon>
        <taxon>Cytophagales</taxon>
        <taxon>Flammeovirgaceae</taxon>
        <taxon>Rapidithrix</taxon>
    </lineage>
</organism>
<dbReference type="SUPFAM" id="SSF46689">
    <property type="entry name" value="Homeodomain-like"/>
    <property type="match status" value="1"/>
</dbReference>
<dbReference type="AlphaFoldDB" id="A0AAW9SFP8"/>
<keyword evidence="1" id="KW-0805">Transcription regulation</keyword>
<comment type="caution">
    <text evidence="5">The sequence shown here is derived from an EMBL/GenBank/DDBJ whole genome shotgun (WGS) entry which is preliminary data.</text>
</comment>
<evidence type="ECO:0000256" key="3">
    <source>
        <dbReference type="ARBA" id="ARBA00023163"/>
    </source>
</evidence>
<dbReference type="Gene3D" id="1.10.10.60">
    <property type="entry name" value="Homeodomain-like"/>
    <property type="match status" value="1"/>
</dbReference>
<dbReference type="PROSITE" id="PS01124">
    <property type="entry name" value="HTH_ARAC_FAMILY_2"/>
    <property type="match status" value="1"/>
</dbReference>
<protein>
    <submittedName>
        <fullName evidence="5">AraC family transcriptional regulator</fullName>
    </submittedName>
</protein>
<dbReference type="SUPFAM" id="SSF51215">
    <property type="entry name" value="Regulatory protein AraC"/>
    <property type="match status" value="1"/>
</dbReference>
<evidence type="ECO:0000256" key="1">
    <source>
        <dbReference type="ARBA" id="ARBA00023015"/>
    </source>
</evidence>
<dbReference type="GO" id="GO:0043565">
    <property type="term" value="F:sequence-specific DNA binding"/>
    <property type="evidence" value="ECO:0007669"/>
    <property type="project" value="InterPro"/>
</dbReference>
<dbReference type="InterPro" id="IPR009057">
    <property type="entry name" value="Homeodomain-like_sf"/>
</dbReference>
<sequence>MINLKTFEDYERLTTPKRLMKYVLIWCAEGCAELVVDEMALDVPAKHVLTITSGQVHYFKKLQAGTKGIILEFTLDFFCKDDKDIELIFHNGMFCHFAMNEVVPVRNYAVIERQLEQIREELLEQPYQYLISVHSRIELILVEINRSKVNRGDEIYKPDALFLKFLELVRSNFEHNYSLSQYAALLSTTEAKLNEQAKLHTGKTAQNVIYGLVVSEAKRLLTYQKLSVKEVAYSLGFNDPFYFSNFFKKHTLQSPKAYQIQYAL</sequence>
<evidence type="ECO:0000313" key="6">
    <source>
        <dbReference type="Proteomes" id="UP001403385"/>
    </source>
</evidence>
<evidence type="ECO:0000259" key="4">
    <source>
        <dbReference type="PROSITE" id="PS01124"/>
    </source>
</evidence>
<feature type="domain" description="HTH araC/xylS-type" evidence="4">
    <location>
        <begin position="163"/>
        <end position="261"/>
    </location>
</feature>
<keyword evidence="2" id="KW-0238">DNA-binding</keyword>
<dbReference type="InterPro" id="IPR018060">
    <property type="entry name" value="HTH_AraC"/>
</dbReference>